<keyword evidence="1" id="KW-0472">Membrane</keyword>
<evidence type="ECO:0000256" key="1">
    <source>
        <dbReference type="SAM" id="Phobius"/>
    </source>
</evidence>
<reference evidence="2 3" key="1">
    <citation type="submission" date="2022-10" db="EMBL/GenBank/DDBJ databases">
        <title>WGS assembly of Paspalum vaginatum 540-79.</title>
        <authorList>
            <person name="Sun G."/>
            <person name="Wase N."/>
            <person name="Shu S."/>
            <person name="Jenkins J."/>
            <person name="Zhou B."/>
            <person name="Torres-Rodriguez J."/>
            <person name="Chen C."/>
            <person name="Sandor L."/>
            <person name="Plott C."/>
            <person name="Yoshinga Y."/>
            <person name="Daum C."/>
            <person name="Qi P."/>
            <person name="Barry K."/>
            <person name="Lipzen A."/>
            <person name="Berry L."/>
            <person name="Pedersen C."/>
            <person name="Gottilla T."/>
            <person name="Foltz A."/>
            <person name="Yu H."/>
            <person name="O'Malley R."/>
            <person name="Zhang C."/>
            <person name="Devos K."/>
            <person name="Sigmon B."/>
            <person name="Yu B."/>
            <person name="Obata T."/>
            <person name="Schmutz J."/>
            <person name="Schnable J."/>
        </authorList>
    </citation>
    <scope>NUCLEOTIDE SEQUENCE [LARGE SCALE GENOMIC DNA]</scope>
    <source>
        <strain evidence="3">cv. 540-79</strain>
    </source>
</reference>
<organism evidence="2 3">
    <name type="scientific">Paspalum vaginatum</name>
    <name type="common">seashore paspalum</name>
    <dbReference type="NCBI Taxonomy" id="158149"/>
    <lineage>
        <taxon>Eukaryota</taxon>
        <taxon>Viridiplantae</taxon>
        <taxon>Streptophyta</taxon>
        <taxon>Embryophyta</taxon>
        <taxon>Tracheophyta</taxon>
        <taxon>Spermatophyta</taxon>
        <taxon>Magnoliopsida</taxon>
        <taxon>Liliopsida</taxon>
        <taxon>Poales</taxon>
        <taxon>Poaceae</taxon>
        <taxon>PACMAD clade</taxon>
        <taxon>Panicoideae</taxon>
        <taxon>Andropogonodae</taxon>
        <taxon>Paspaleae</taxon>
        <taxon>Paspalinae</taxon>
        <taxon>Paspalum</taxon>
    </lineage>
</organism>
<keyword evidence="1" id="KW-1133">Transmembrane helix</keyword>
<comment type="caution">
    <text evidence="2">The sequence shown here is derived from an EMBL/GenBank/DDBJ whole genome shotgun (WGS) entry which is preliminary data.</text>
</comment>
<dbReference type="AlphaFoldDB" id="A0A9W8CDV9"/>
<keyword evidence="1" id="KW-0812">Transmembrane</keyword>
<protein>
    <submittedName>
        <fullName evidence="2">Uncharacterized protein</fullName>
    </submittedName>
</protein>
<dbReference type="Proteomes" id="UP001164776">
    <property type="component" value="Unassembled WGS sequence"/>
</dbReference>
<proteinExistence type="predicted"/>
<sequence length="134" mass="14841">MAFTSSSIQFRAPRESLSLNLCFRGRASVLDTTAETDDTHEEIFSKMFTSSSDFLCFRDSSSAQSSQSSVSFFSISVWGFVISYPLVSASFLLILTISSAACRLSFSRFSREFISEAASFRFSRLLTSLSIILA</sequence>
<name>A0A9W8CDV9_9POAL</name>
<dbReference type="EMBL" id="MU630309">
    <property type="protein sequence ID" value="KAJ1254157.1"/>
    <property type="molecule type" value="Genomic_DNA"/>
</dbReference>
<keyword evidence="3" id="KW-1185">Reference proteome</keyword>
<evidence type="ECO:0000313" key="2">
    <source>
        <dbReference type="EMBL" id="KAJ1254157.1"/>
    </source>
</evidence>
<evidence type="ECO:0000313" key="3">
    <source>
        <dbReference type="Proteomes" id="UP001164776"/>
    </source>
</evidence>
<feature type="transmembrane region" description="Helical" evidence="1">
    <location>
        <begin position="75"/>
        <end position="101"/>
    </location>
</feature>
<gene>
    <name evidence="2" type="ORF">BS78_K111800</name>
</gene>
<accession>A0A9W8CDV9</accession>